<organism evidence="10 11">
    <name type="scientific">Porites evermanni</name>
    <dbReference type="NCBI Taxonomy" id="104178"/>
    <lineage>
        <taxon>Eukaryota</taxon>
        <taxon>Metazoa</taxon>
        <taxon>Cnidaria</taxon>
        <taxon>Anthozoa</taxon>
        <taxon>Hexacorallia</taxon>
        <taxon>Scleractinia</taxon>
        <taxon>Fungiina</taxon>
        <taxon>Poritidae</taxon>
        <taxon>Porites</taxon>
    </lineage>
</organism>
<dbReference type="InterPro" id="IPR001506">
    <property type="entry name" value="Peptidase_M12A"/>
</dbReference>
<comment type="caution">
    <text evidence="7">Lacks conserved residue(s) required for the propagation of feature annotation.</text>
</comment>
<evidence type="ECO:0000256" key="7">
    <source>
        <dbReference type="PROSITE-ProRule" id="PRU01211"/>
    </source>
</evidence>
<evidence type="ECO:0000256" key="6">
    <source>
        <dbReference type="ARBA" id="ARBA00023180"/>
    </source>
</evidence>
<feature type="binding site" evidence="7">
    <location>
        <position position="167"/>
    </location>
    <ligand>
        <name>Zn(2+)</name>
        <dbReference type="ChEBI" id="CHEBI:29105"/>
        <note>catalytic</note>
    </ligand>
</feature>
<keyword evidence="7" id="KW-1015">Disulfide bond</keyword>
<dbReference type="PROSITE" id="PS51864">
    <property type="entry name" value="ASTACIN"/>
    <property type="match status" value="2"/>
</dbReference>
<proteinExistence type="predicted"/>
<dbReference type="Gene3D" id="3.40.390.10">
    <property type="entry name" value="Collagenase (Catalytic Domain)"/>
    <property type="match status" value="2"/>
</dbReference>
<sequence>VDNPRGLKENTAMDNIEKANREDHTENTFKNIFEGDVELTESDREGVDTSDTNSTDTAEVDVDSVVTKRKAISSRRHLWIRKVIPVELGPGASKAWSNILKAVQEIQKKSCVRFRMKKKGDENWIRFVKKNGCFSPVGRQYLKKGMQELSIGKGCNSKGIILHELMHALGFWHEQSRSDRQSYLEVLWENINPGQIHNFNRYKKKNLDFFGGSYDFSSIMHYGNYAFSKNKRPTMLSVKNPLLQFGQIAKLSPTDVLQLNALYDCRDSKKQGWSSWGNWSPCDTNCTKERERFCSADNIKKCPGADRDRIQIQKSKCPNKECYVPIDGHWGRWGPWSKCSRNCGQGYQYQSRKCDDPKPQYGGKYCSGPLVKIRPCTLRKSSAKPRDARNKGAWSFASNRPEFQLVNFLGAIRSTKISGNFGPKLNGSVRSNRKSFEKTGPPFEVTGYEARQTSKEQTKMPRFMLEGTVHGHDVSSSPVILIVLTLGRTRKVIPPQWYKVGEGVERPPLGFSIYNTIMDKIEEANEGKILVTKTTRFQCCCLQVLHLWREKGEPRENARVRGKPARYAKLTVMADLNSGLRMTSPSLLPLGHGNEINKSKKKKFLIKLDKLIITFLLLFPEDHVEKKFKNIFEGDIQLTPSDKDGVDTSNTNSADTAEVDVDSVVTKRKAISSRRHLWVRKVVPVELARAWNNILKAVDEIQKKSCVKFRMKKDGDEHWIRFVKKSGCNSPVGRQYLKKGMQELSIGDGCNEKGIILHELLHALGFWHEQSRSDRDDYLQVLWENIDPQQLHNFNRYRKKDMDFYGGSYDFTSIMHYGNYAFSKNKRPTMLSVKDPLLQFGQIAKLSPTDILQLNALYDCRTKKRGWSNWGNWSPCDKNCTKERERFCSADDIEKCPGADGDRIELQKAKCPMDECYVPINGHWGRWGPWGKCSRNCGQGYQTQSRTCDDPKPEYGGKYCKGPLVRIRPCMMRKQCK</sequence>
<dbReference type="InterPro" id="IPR034035">
    <property type="entry name" value="Astacin-like_dom"/>
</dbReference>
<dbReference type="SUPFAM" id="SSF55486">
    <property type="entry name" value="Metalloproteases ('zincins'), catalytic domain"/>
    <property type="match status" value="2"/>
</dbReference>
<feature type="domain" description="Peptidase M12A" evidence="9">
    <location>
        <begin position="70"/>
        <end position="266"/>
    </location>
</feature>
<evidence type="ECO:0000256" key="4">
    <source>
        <dbReference type="ARBA" id="ARBA00022833"/>
    </source>
</evidence>
<feature type="active site" evidence="7">
    <location>
        <position position="164"/>
    </location>
</feature>
<feature type="binding site" evidence="7">
    <location>
        <position position="758"/>
    </location>
    <ligand>
        <name>Zn(2+)</name>
        <dbReference type="ChEBI" id="CHEBI:29105"/>
        <note>catalytic</note>
    </ligand>
</feature>
<feature type="non-terminal residue" evidence="10">
    <location>
        <position position="1"/>
    </location>
</feature>
<evidence type="ECO:0000313" key="11">
    <source>
        <dbReference type="Proteomes" id="UP001159427"/>
    </source>
</evidence>
<keyword evidence="1 7" id="KW-0645">Protease</keyword>
<dbReference type="Gene3D" id="2.20.100.10">
    <property type="entry name" value="Thrombospondin type-1 (TSP1) repeat"/>
    <property type="match status" value="2"/>
</dbReference>
<keyword evidence="5 7" id="KW-0482">Metalloprotease</keyword>
<evidence type="ECO:0000256" key="8">
    <source>
        <dbReference type="RuleBase" id="RU361183"/>
    </source>
</evidence>
<keyword evidence="2 7" id="KW-0479">Metal-binding</keyword>
<dbReference type="CDD" id="cd04280">
    <property type="entry name" value="ZnMc_astacin_like"/>
    <property type="match status" value="2"/>
</dbReference>
<feature type="binding site" evidence="7">
    <location>
        <position position="762"/>
    </location>
    <ligand>
        <name>Zn(2+)</name>
        <dbReference type="ChEBI" id="CHEBI:29105"/>
        <note>catalytic</note>
    </ligand>
</feature>
<dbReference type="InterPro" id="IPR036383">
    <property type="entry name" value="TSP1_rpt_sf"/>
</dbReference>
<evidence type="ECO:0000256" key="2">
    <source>
        <dbReference type="ARBA" id="ARBA00022723"/>
    </source>
</evidence>
<accession>A0ABN8Q4C1</accession>
<dbReference type="SUPFAM" id="SSF82895">
    <property type="entry name" value="TSP-1 type 1 repeat"/>
    <property type="match status" value="3"/>
</dbReference>
<dbReference type="InterPro" id="IPR000884">
    <property type="entry name" value="TSP1_rpt"/>
</dbReference>
<evidence type="ECO:0000313" key="10">
    <source>
        <dbReference type="EMBL" id="CAH3156331.1"/>
    </source>
</evidence>
<keyword evidence="11" id="KW-1185">Reference proteome</keyword>
<dbReference type="PANTHER" id="PTHR10127">
    <property type="entry name" value="DISCOIDIN, CUB, EGF, LAMININ , AND ZINC METALLOPROTEASE DOMAIN CONTAINING"/>
    <property type="match status" value="1"/>
</dbReference>
<dbReference type="InterPro" id="IPR024079">
    <property type="entry name" value="MetalloPept_cat_dom_sf"/>
</dbReference>
<dbReference type="EC" id="3.4.24.-" evidence="8"/>
<name>A0ABN8Q4C1_9CNID</name>
<feature type="binding site" evidence="7">
    <location>
        <position position="768"/>
    </location>
    <ligand>
        <name>Zn(2+)</name>
        <dbReference type="ChEBI" id="CHEBI:29105"/>
        <note>catalytic</note>
    </ligand>
</feature>
<reference evidence="10 11" key="1">
    <citation type="submission" date="2022-05" db="EMBL/GenBank/DDBJ databases">
        <authorList>
            <consortium name="Genoscope - CEA"/>
            <person name="William W."/>
        </authorList>
    </citation>
    <scope>NUCLEOTIDE SEQUENCE [LARGE SCALE GENOMIC DNA]</scope>
</reference>
<keyword evidence="4 7" id="KW-0862">Zinc</keyword>
<evidence type="ECO:0000256" key="1">
    <source>
        <dbReference type="ARBA" id="ARBA00022670"/>
    </source>
</evidence>
<dbReference type="Proteomes" id="UP001159427">
    <property type="component" value="Unassembled WGS sequence"/>
</dbReference>
<dbReference type="EMBL" id="CALNXI010001119">
    <property type="protein sequence ID" value="CAH3156331.1"/>
    <property type="molecule type" value="Genomic_DNA"/>
</dbReference>
<feature type="active site" evidence="7">
    <location>
        <position position="759"/>
    </location>
</feature>
<keyword evidence="3 7" id="KW-0378">Hydrolase</keyword>
<dbReference type="SMART" id="SM00235">
    <property type="entry name" value="ZnMc"/>
    <property type="match status" value="2"/>
</dbReference>
<feature type="disulfide bond" evidence="7">
    <location>
        <begin position="728"/>
        <end position="750"/>
    </location>
</feature>
<dbReference type="SMART" id="SM00209">
    <property type="entry name" value="TSP1"/>
    <property type="match status" value="4"/>
</dbReference>
<protein>
    <recommendedName>
        <fullName evidence="8">Metalloendopeptidase</fullName>
        <ecNumber evidence="8">3.4.24.-</ecNumber>
    </recommendedName>
</protein>
<feature type="binding site" evidence="7">
    <location>
        <position position="163"/>
    </location>
    <ligand>
        <name>Zn(2+)</name>
        <dbReference type="ChEBI" id="CHEBI:29105"/>
        <note>catalytic</note>
    </ligand>
</feature>
<dbReference type="InterPro" id="IPR006026">
    <property type="entry name" value="Peptidase_Metallo"/>
</dbReference>
<evidence type="ECO:0000256" key="3">
    <source>
        <dbReference type="ARBA" id="ARBA00022801"/>
    </source>
</evidence>
<dbReference type="PROSITE" id="PS50092">
    <property type="entry name" value="TSP1"/>
    <property type="match status" value="4"/>
</dbReference>
<keyword evidence="6" id="KW-0325">Glycoprotein</keyword>
<gene>
    <name evidence="10" type="ORF">PEVE_00002130</name>
</gene>
<comment type="caution">
    <text evidence="10">The sequence shown here is derived from an EMBL/GenBank/DDBJ whole genome shotgun (WGS) entry which is preliminary data.</text>
</comment>
<feature type="disulfide bond" evidence="7">
    <location>
        <begin position="133"/>
        <end position="155"/>
    </location>
</feature>
<feature type="binding site" evidence="7">
    <location>
        <position position="173"/>
    </location>
    <ligand>
        <name>Zn(2+)</name>
        <dbReference type="ChEBI" id="CHEBI:29105"/>
        <note>catalytic</note>
    </ligand>
</feature>
<evidence type="ECO:0000259" key="9">
    <source>
        <dbReference type="PROSITE" id="PS51864"/>
    </source>
</evidence>
<dbReference type="PANTHER" id="PTHR10127:SF780">
    <property type="entry name" value="METALLOENDOPEPTIDASE"/>
    <property type="match status" value="1"/>
</dbReference>
<evidence type="ECO:0000256" key="5">
    <source>
        <dbReference type="ARBA" id="ARBA00023049"/>
    </source>
</evidence>
<dbReference type="Pfam" id="PF00090">
    <property type="entry name" value="TSP_1"/>
    <property type="match status" value="4"/>
</dbReference>
<dbReference type="Pfam" id="PF01400">
    <property type="entry name" value="Astacin"/>
    <property type="match status" value="2"/>
</dbReference>
<comment type="cofactor">
    <cofactor evidence="7 8">
        <name>Zn(2+)</name>
        <dbReference type="ChEBI" id="CHEBI:29105"/>
    </cofactor>
    <text evidence="7 8">Binds 1 zinc ion per subunit.</text>
</comment>
<feature type="domain" description="Peptidase M12A" evidence="9">
    <location>
        <begin position="669"/>
        <end position="861"/>
    </location>
</feature>
<dbReference type="PRINTS" id="PR00480">
    <property type="entry name" value="ASTACIN"/>
</dbReference>